<sequence precursor="true">MRSTGVIFNTNHELHDYMLKGGYHDDLGLPAKFLQVHVRGEAE</sequence>
<keyword evidence="2" id="KW-1185">Reference proteome</keyword>
<evidence type="ECO:0000313" key="2">
    <source>
        <dbReference type="Proteomes" id="UP000010866"/>
    </source>
</evidence>
<dbReference type="GeneID" id="80458385"/>
<reference evidence="2" key="1">
    <citation type="submission" date="2012-02" db="EMBL/GenBank/DDBJ databases">
        <title>Complete sequence of chromosome of Methanomethylovorans hollandica DSM 15978.</title>
        <authorList>
            <person name="Lucas S."/>
            <person name="Copeland A."/>
            <person name="Lapidus A."/>
            <person name="Glavina del Rio T."/>
            <person name="Dalin E."/>
            <person name="Tice H."/>
            <person name="Bruce D."/>
            <person name="Goodwin L."/>
            <person name="Pitluck S."/>
            <person name="Peters L."/>
            <person name="Mikhailova N."/>
            <person name="Held B."/>
            <person name="Kyrpides N."/>
            <person name="Mavromatis K."/>
            <person name="Ivanova N."/>
            <person name="Brettin T."/>
            <person name="Detter J.C."/>
            <person name="Han C."/>
            <person name="Larimer F."/>
            <person name="Land M."/>
            <person name="Hauser L."/>
            <person name="Markowitz V."/>
            <person name="Cheng J.-F."/>
            <person name="Hugenholtz P."/>
            <person name="Woyke T."/>
            <person name="Wu D."/>
            <person name="Spring S."/>
            <person name="Schroeder M."/>
            <person name="Brambilla E."/>
            <person name="Klenk H.-P."/>
            <person name="Eisen J.A."/>
        </authorList>
    </citation>
    <scope>NUCLEOTIDE SEQUENCE [LARGE SCALE GENOMIC DNA]</scope>
    <source>
        <strain evidence="2">DSM 15978 / NBRC 107637 / DMS1</strain>
    </source>
</reference>
<organism evidence="1 2">
    <name type="scientific">Methanomethylovorans hollandica (strain DSM 15978 / NBRC 107637 / DMS1)</name>
    <dbReference type="NCBI Taxonomy" id="867904"/>
    <lineage>
        <taxon>Archaea</taxon>
        <taxon>Methanobacteriati</taxon>
        <taxon>Methanobacteriota</taxon>
        <taxon>Stenosarchaea group</taxon>
        <taxon>Methanomicrobia</taxon>
        <taxon>Methanosarcinales</taxon>
        <taxon>Methanosarcinaceae</taxon>
        <taxon>Methanomethylovorans</taxon>
    </lineage>
</organism>
<dbReference type="RefSeq" id="WP_015324285.1">
    <property type="nucleotide sequence ID" value="NC_019977.1"/>
</dbReference>
<dbReference type="AlphaFoldDB" id="L0KYG5"/>
<dbReference type="Proteomes" id="UP000010866">
    <property type="component" value="Chromosome"/>
</dbReference>
<dbReference type="EMBL" id="CP003362">
    <property type="protein sequence ID" value="AGB49118.1"/>
    <property type="molecule type" value="Genomic_DNA"/>
</dbReference>
<accession>L0KYG5</accession>
<gene>
    <name evidence="1" type="ordered locus">Metho_0875</name>
</gene>
<proteinExistence type="predicted"/>
<dbReference type="HOGENOM" id="CLU_3227803_0_0_2"/>
<name>L0KYG5_METHD</name>
<dbReference type="KEGG" id="mhz:Metho_0875"/>
<protein>
    <submittedName>
        <fullName evidence="1">Uncharacterized protein</fullName>
    </submittedName>
</protein>
<evidence type="ECO:0000313" key="1">
    <source>
        <dbReference type="EMBL" id="AGB49118.1"/>
    </source>
</evidence>